<dbReference type="VEuPathDB" id="FungiDB:FOMG_02301"/>
<dbReference type="InterPro" id="IPR021858">
    <property type="entry name" value="Fun_TF"/>
</dbReference>
<dbReference type="AlphaFoldDB" id="A0A2H3SQ99"/>
<dbReference type="CDD" id="cd00067">
    <property type="entry name" value="GAL4"/>
    <property type="match status" value="1"/>
</dbReference>
<dbReference type="PANTHER" id="PTHR47784">
    <property type="entry name" value="STEROL UPTAKE CONTROL PROTEIN 2"/>
    <property type="match status" value="1"/>
</dbReference>
<gene>
    <name evidence="2" type="ORF">FRV6_02859</name>
</gene>
<dbReference type="InterPro" id="IPR001138">
    <property type="entry name" value="Zn2Cys6_DnaBD"/>
</dbReference>
<organism evidence="2 3">
    <name type="scientific">Fusarium oxysporum</name>
    <name type="common">Fusarium vascular wilt</name>
    <dbReference type="NCBI Taxonomy" id="5507"/>
    <lineage>
        <taxon>Eukaryota</taxon>
        <taxon>Fungi</taxon>
        <taxon>Dikarya</taxon>
        <taxon>Ascomycota</taxon>
        <taxon>Pezizomycotina</taxon>
        <taxon>Sordariomycetes</taxon>
        <taxon>Hypocreomycetidae</taxon>
        <taxon>Hypocreales</taxon>
        <taxon>Nectriaceae</taxon>
        <taxon>Fusarium</taxon>
        <taxon>Fusarium oxysporum species complex</taxon>
    </lineage>
</organism>
<dbReference type="GO" id="GO:0001228">
    <property type="term" value="F:DNA-binding transcription activator activity, RNA polymerase II-specific"/>
    <property type="evidence" value="ECO:0007669"/>
    <property type="project" value="TreeGrafter"/>
</dbReference>
<dbReference type="OrthoDB" id="3546279at2759"/>
<reference evidence="3" key="1">
    <citation type="submission" date="2016-09" db="EMBL/GenBank/DDBJ databases">
        <authorList>
            <person name="Guldener U."/>
        </authorList>
    </citation>
    <scope>NUCLEOTIDE SEQUENCE [LARGE SCALE GENOMIC DNA]</scope>
    <source>
        <strain evidence="3">V64-1</strain>
    </source>
</reference>
<dbReference type="VEuPathDB" id="FungiDB:FOXG_12966"/>
<name>A0A2H3SQ99_FUSOX</name>
<dbReference type="Gene3D" id="4.10.240.10">
    <property type="entry name" value="Zn(2)-C6 fungal-type DNA-binding domain"/>
    <property type="match status" value="1"/>
</dbReference>
<dbReference type="Pfam" id="PF11951">
    <property type="entry name" value="Fungal_trans_2"/>
    <property type="match status" value="1"/>
</dbReference>
<protein>
    <submittedName>
        <fullName evidence="2">Related to UPC2-regulatory protein involved in control of sterol uptake</fullName>
    </submittedName>
</protein>
<keyword evidence="1" id="KW-0539">Nucleus</keyword>
<dbReference type="VEuPathDB" id="FungiDB:HZS61_001769"/>
<dbReference type="GO" id="GO:0008270">
    <property type="term" value="F:zinc ion binding"/>
    <property type="evidence" value="ECO:0007669"/>
    <property type="project" value="InterPro"/>
</dbReference>
<proteinExistence type="predicted"/>
<evidence type="ECO:0000256" key="1">
    <source>
        <dbReference type="ARBA" id="ARBA00023242"/>
    </source>
</evidence>
<dbReference type="EMBL" id="FMJY01000002">
    <property type="protein sequence ID" value="SCO78646.1"/>
    <property type="molecule type" value="Genomic_DNA"/>
</dbReference>
<dbReference type="VEuPathDB" id="FungiDB:FOIG_13594"/>
<sequence>MGFDKSPTETSDHLTIRKKRLHKKSKTGCNDCRKRRVKACFPILLLLGFPDTCDEKIPACTACVRRGDVCVYPSTGRSHSTPASAQQTDEAALAASLSVPRIVEGHEQSASSATTFTPDDLALLHYWTYSASLDIVKSPTGDHYWQKTFPKIGFQHAFVMHGILSLAALHLAYRHPADKPRLVCIAAYHHNIALRGFQQGINQMNDDNSDALFVFSSLNIVYVLAFFGPLSDNTSADRKSRILGDGWIPAIRGVDAVLHPAYERVCRGPLDDLTRIGNWNKLDPDKQSVVHDDHFRSVQLVWEGSKDARIYDEALYLLRKSNAYMKQFETMSSEARAEWGYNQDWSAPYIWLHATSNEYLEMLQQRQPPALLIFAYFGALTYALDGFWFMEGWGRSIVVIADELLGGYYDRWMKWPKDIISIKDCII</sequence>
<evidence type="ECO:0000313" key="2">
    <source>
        <dbReference type="EMBL" id="SCO78646.1"/>
    </source>
</evidence>
<dbReference type="PANTHER" id="PTHR47784:SF5">
    <property type="entry name" value="STEROL UPTAKE CONTROL PROTEIN 2"/>
    <property type="match status" value="1"/>
</dbReference>
<dbReference type="InterPro" id="IPR036864">
    <property type="entry name" value="Zn2-C6_fun-type_DNA-bd_sf"/>
</dbReference>
<dbReference type="VEuPathDB" id="FungiDB:FOC1_g10003897"/>
<dbReference type="Proteomes" id="UP000219369">
    <property type="component" value="Unassembled WGS sequence"/>
</dbReference>
<evidence type="ECO:0000313" key="3">
    <source>
        <dbReference type="Proteomes" id="UP000219369"/>
    </source>
</evidence>
<dbReference type="VEuPathDB" id="FungiDB:FOC4_g10002016"/>
<accession>A0A2H3SQ99</accession>
<dbReference type="InterPro" id="IPR053157">
    <property type="entry name" value="Sterol_Uptake_Regulator"/>
</dbReference>
<dbReference type="VEuPathDB" id="FungiDB:FOZG_02290"/>